<dbReference type="EMBL" id="JBBXMP010000035">
    <property type="protein sequence ID" value="KAL0066465.1"/>
    <property type="molecule type" value="Genomic_DNA"/>
</dbReference>
<name>A0ABR2ZXQ7_9AGAR</name>
<feature type="region of interest" description="Disordered" evidence="1">
    <location>
        <begin position="409"/>
        <end position="434"/>
    </location>
</feature>
<feature type="compositionally biased region" description="Polar residues" evidence="1">
    <location>
        <begin position="409"/>
        <end position="425"/>
    </location>
</feature>
<feature type="region of interest" description="Disordered" evidence="1">
    <location>
        <begin position="1"/>
        <end position="59"/>
    </location>
</feature>
<feature type="domain" description="Fungal-type protein kinase" evidence="2">
    <location>
        <begin position="197"/>
        <end position="501"/>
    </location>
</feature>
<organism evidence="3 4">
    <name type="scientific">Marasmius tenuissimus</name>
    <dbReference type="NCBI Taxonomy" id="585030"/>
    <lineage>
        <taxon>Eukaryota</taxon>
        <taxon>Fungi</taxon>
        <taxon>Dikarya</taxon>
        <taxon>Basidiomycota</taxon>
        <taxon>Agaricomycotina</taxon>
        <taxon>Agaricomycetes</taxon>
        <taxon>Agaricomycetidae</taxon>
        <taxon>Agaricales</taxon>
        <taxon>Marasmiineae</taxon>
        <taxon>Marasmiaceae</taxon>
        <taxon>Marasmius</taxon>
    </lineage>
</organism>
<protein>
    <recommendedName>
        <fullName evidence="2">Fungal-type protein kinase domain-containing protein</fullName>
    </recommendedName>
</protein>
<dbReference type="Proteomes" id="UP001437256">
    <property type="component" value="Unassembled WGS sequence"/>
</dbReference>
<evidence type="ECO:0000256" key="1">
    <source>
        <dbReference type="SAM" id="MobiDB-lite"/>
    </source>
</evidence>
<comment type="caution">
    <text evidence="3">The sequence shown here is derived from an EMBL/GenBank/DDBJ whole genome shotgun (WGS) entry which is preliminary data.</text>
</comment>
<keyword evidence="4" id="KW-1185">Reference proteome</keyword>
<evidence type="ECO:0000313" key="4">
    <source>
        <dbReference type="Proteomes" id="UP001437256"/>
    </source>
</evidence>
<gene>
    <name evidence="3" type="ORF">AAF712_006508</name>
</gene>
<evidence type="ECO:0000259" key="2">
    <source>
        <dbReference type="Pfam" id="PF17667"/>
    </source>
</evidence>
<proteinExistence type="predicted"/>
<sequence>MAGDDTSPHKNSQSGYSSSSRGTKRKADSAPLEQTSHQSSHPSSSSPRKPSNISTTPPTLTEARDELLKKYGCVAEKPVSEFLHDHVPHVAATVVEQVMAKLKGKKVDKDKAYTPLTSLGKVYGYATESPSMKKIEAGVFEKLCSFIKAIAELAAKLNGTRWVDHSSKQEHISGEIPNTSLPDSFLHLIPRLLDDLGWEQILITGELKKRKSDPDVLDNWAKVLWGMQHIMRNGPCRLFTFGYSIEDDQARLWYHARSSVFVSETFEWIELDDASLGKAGIGQLYTNYPNYLERIGIDSKMKRVLDEAANIQYEITVNETVFVTEEILKEGDRSIKFVLKDVWLEEGAVVEGEKLRDLEALVEQDERDHGNIPVKKWFDEHLLHMLMHEILDHRVLGVSGQHKFIRVASDTSEPTRSSSIHSGSQRAEPRGGPSWVSRLQKVHDFDNPNCFHYRIVFHGRMTPLESVPCRKTSSQVVIGILRACWVVWTYNMVHRDVSSWNAYWDPISGTGRLGDYDYIAHYGGVGTGTLKTVNSSGLYAVAIR</sequence>
<feature type="compositionally biased region" description="Low complexity" evidence="1">
    <location>
        <begin position="36"/>
        <end position="54"/>
    </location>
</feature>
<accession>A0ABR2ZXQ7</accession>
<evidence type="ECO:0000313" key="3">
    <source>
        <dbReference type="EMBL" id="KAL0066465.1"/>
    </source>
</evidence>
<reference evidence="3 4" key="1">
    <citation type="submission" date="2024-05" db="EMBL/GenBank/DDBJ databases">
        <title>A draft genome resource for the thread blight pathogen Marasmius tenuissimus strain MS-2.</title>
        <authorList>
            <person name="Yulfo-Soto G.E."/>
            <person name="Baruah I.K."/>
            <person name="Amoako-Attah I."/>
            <person name="Bukari Y."/>
            <person name="Meinhardt L.W."/>
            <person name="Bailey B.A."/>
            <person name="Cohen S.P."/>
        </authorList>
    </citation>
    <scope>NUCLEOTIDE SEQUENCE [LARGE SCALE GENOMIC DNA]</scope>
    <source>
        <strain evidence="3 4">MS-2</strain>
    </source>
</reference>
<dbReference type="InterPro" id="IPR040976">
    <property type="entry name" value="Pkinase_fungal"/>
</dbReference>
<dbReference type="Pfam" id="PF17667">
    <property type="entry name" value="Pkinase_fungal"/>
    <property type="match status" value="1"/>
</dbReference>